<gene>
    <name evidence="1" type="ORF">D7X12_03125</name>
</gene>
<evidence type="ECO:0000313" key="2">
    <source>
        <dbReference type="Proteomes" id="UP000273405"/>
    </source>
</evidence>
<dbReference type="AlphaFoldDB" id="A0A3A8NV45"/>
<comment type="caution">
    <text evidence="1">The sequence shown here is derived from an EMBL/GenBank/DDBJ whole genome shotgun (WGS) entry which is preliminary data.</text>
</comment>
<protein>
    <submittedName>
        <fullName evidence="1">Uncharacterized protein</fullName>
    </submittedName>
</protein>
<name>A0A3A8NV45_9BACT</name>
<sequence length="134" mass="13163">MSGSASAWGAGAFTSCAGFAATGAANGGVDSPVSRFWARGLVPAENSSRLKSWTWGFFACSWAAFAAAARAAASAAAFAAAARAAASAAARAAAAAAAAAADAPPSMGLDMGALLAFRSRERLQGFSTFRGKCC</sequence>
<keyword evidence="2" id="KW-1185">Reference proteome</keyword>
<dbReference type="Proteomes" id="UP000273405">
    <property type="component" value="Unassembled WGS sequence"/>
</dbReference>
<reference evidence="2" key="1">
    <citation type="submission" date="2018-09" db="EMBL/GenBank/DDBJ databases">
        <authorList>
            <person name="Livingstone P.G."/>
            <person name="Whitworth D.E."/>
        </authorList>
    </citation>
    <scope>NUCLEOTIDE SEQUENCE [LARGE SCALE GENOMIC DNA]</scope>
    <source>
        <strain evidence="2">CA040B</strain>
    </source>
</reference>
<proteinExistence type="predicted"/>
<dbReference type="EMBL" id="RAWG01000012">
    <property type="protein sequence ID" value="RKH47339.1"/>
    <property type="molecule type" value="Genomic_DNA"/>
</dbReference>
<evidence type="ECO:0000313" key="1">
    <source>
        <dbReference type="EMBL" id="RKH47339.1"/>
    </source>
</evidence>
<organism evidence="1 2">
    <name type="scientific">Corallococcus sicarius</name>
    <dbReference type="NCBI Taxonomy" id="2316726"/>
    <lineage>
        <taxon>Bacteria</taxon>
        <taxon>Pseudomonadati</taxon>
        <taxon>Myxococcota</taxon>
        <taxon>Myxococcia</taxon>
        <taxon>Myxococcales</taxon>
        <taxon>Cystobacterineae</taxon>
        <taxon>Myxococcaceae</taxon>
        <taxon>Corallococcus</taxon>
    </lineage>
</organism>
<accession>A0A3A8NV45</accession>